<proteinExistence type="predicted"/>
<gene>
    <name evidence="1" type="ORF">B296_00050036</name>
</gene>
<comment type="caution">
    <text evidence="1">The sequence shown here is derived from an EMBL/GenBank/DDBJ whole genome shotgun (WGS) entry which is preliminary data.</text>
</comment>
<organism evidence="1 2">
    <name type="scientific">Ensete ventricosum</name>
    <name type="common">Abyssinian banana</name>
    <name type="synonym">Musa ensete</name>
    <dbReference type="NCBI Taxonomy" id="4639"/>
    <lineage>
        <taxon>Eukaryota</taxon>
        <taxon>Viridiplantae</taxon>
        <taxon>Streptophyta</taxon>
        <taxon>Embryophyta</taxon>
        <taxon>Tracheophyta</taxon>
        <taxon>Spermatophyta</taxon>
        <taxon>Magnoliopsida</taxon>
        <taxon>Liliopsida</taxon>
        <taxon>Zingiberales</taxon>
        <taxon>Musaceae</taxon>
        <taxon>Ensete</taxon>
    </lineage>
</organism>
<reference evidence="1 2" key="1">
    <citation type="journal article" date="2014" name="Agronomy (Basel)">
        <title>A Draft Genome Sequence for Ensete ventricosum, the Drought-Tolerant Tree Against Hunger.</title>
        <authorList>
            <person name="Harrison J."/>
            <person name="Moore K.A."/>
            <person name="Paszkiewicz K."/>
            <person name="Jones T."/>
            <person name="Grant M."/>
            <person name="Ambacheew D."/>
            <person name="Muzemil S."/>
            <person name="Studholme D.J."/>
        </authorList>
    </citation>
    <scope>NUCLEOTIDE SEQUENCE [LARGE SCALE GENOMIC DNA]</scope>
</reference>
<name>A0A426X0T8_ENSVE</name>
<dbReference type="AlphaFoldDB" id="A0A426X0T8"/>
<evidence type="ECO:0000313" key="2">
    <source>
        <dbReference type="Proteomes" id="UP000287651"/>
    </source>
</evidence>
<sequence>MGDPLVKTTLLRPFSCPSDENQCRRHSSELFLGSKFCHDRYEVIDAWGPKRAFRIGVATAIPITLEKATVISARRGRIYRMWPRHRHRKIAKKRGKEEHELWKWAKSAEVKLDEKWWPLRDHPCVGLEESFPDG</sequence>
<dbReference type="EMBL" id="AMZH03029954">
    <property type="protein sequence ID" value="RRT33076.1"/>
    <property type="molecule type" value="Genomic_DNA"/>
</dbReference>
<accession>A0A426X0T8</accession>
<dbReference type="Proteomes" id="UP000287651">
    <property type="component" value="Unassembled WGS sequence"/>
</dbReference>
<evidence type="ECO:0000313" key="1">
    <source>
        <dbReference type="EMBL" id="RRT33076.1"/>
    </source>
</evidence>
<protein>
    <submittedName>
        <fullName evidence="1">Uncharacterized protein</fullName>
    </submittedName>
</protein>